<dbReference type="InterPro" id="IPR017767">
    <property type="entry name" value="PC-PLC"/>
</dbReference>
<evidence type="ECO:0000256" key="6">
    <source>
        <dbReference type="ARBA" id="ARBA00023026"/>
    </source>
</evidence>
<dbReference type="Pfam" id="PF05506">
    <property type="entry name" value="PLipase_C_C"/>
    <property type="match status" value="2"/>
</dbReference>
<proteinExistence type="inferred from homology"/>
<dbReference type="RefSeq" id="WP_381744350.1">
    <property type="nucleotide sequence ID" value="NZ_JBHSDP010000029.1"/>
</dbReference>
<dbReference type="Pfam" id="PF04185">
    <property type="entry name" value="Phosphoesterase"/>
    <property type="match status" value="1"/>
</dbReference>
<dbReference type="PROSITE" id="PS51318">
    <property type="entry name" value="TAT"/>
    <property type="match status" value="1"/>
</dbReference>
<comment type="caution">
    <text evidence="9">The sequence shown here is derived from an EMBL/GenBank/DDBJ whole genome shotgun (WGS) entry which is preliminary data.</text>
</comment>
<comment type="subcellular location">
    <subcellularLocation>
        <location evidence="1">Secreted</location>
        <location evidence="1">Cell wall</location>
    </subcellularLocation>
</comment>
<evidence type="ECO:0000256" key="5">
    <source>
        <dbReference type="ARBA" id="ARBA00022801"/>
    </source>
</evidence>
<dbReference type="InterPro" id="IPR006311">
    <property type="entry name" value="TAT_signal"/>
</dbReference>
<comment type="similarity">
    <text evidence="2">Belongs to the bacterial phospholipase C family.</text>
</comment>
<evidence type="ECO:0000256" key="1">
    <source>
        <dbReference type="ARBA" id="ARBA00004191"/>
    </source>
</evidence>
<dbReference type="PANTHER" id="PTHR31956">
    <property type="entry name" value="NON-SPECIFIC PHOSPHOLIPASE C4-RELATED"/>
    <property type="match status" value="1"/>
</dbReference>
<dbReference type="Gene3D" id="3.40.720.10">
    <property type="entry name" value="Alkaline Phosphatase, subunit A"/>
    <property type="match status" value="2"/>
</dbReference>
<gene>
    <name evidence="9" type="ORF">ACFPC0_35510</name>
</gene>
<feature type="domain" description="Bacterial phospholipase C C-terminal" evidence="8">
    <location>
        <begin position="579"/>
        <end position="664"/>
    </location>
</feature>
<keyword evidence="4" id="KW-0964">Secreted</keyword>
<reference evidence="10" key="1">
    <citation type="journal article" date="2019" name="Int. J. Syst. Evol. Microbiol.">
        <title>The Global Catalogue of Microorganisms (GCM) 10K type strain sequencing project: providing services to taxonomists for standard genome sequencing and annotation.</title>
        <authorList>
            <consortium name="The Broad Institute Genomics Platform"/>
            <consortium name="The Broad Institute Genome Sequencing Center for Infectious Disease"/>
            <person name="Wu L."/>
            <person name="Ma J."/>
        </authorList>
    </citation>
    <scope>NUCLEOTIDE SEQUENCE [LARGE SCALE GENOMIC DNA]</scope>
    <source>
        <strain evidence="10">PCU 347</strain>
    </source>
</reference>
<evidence type="ECO:0000256" key="3">
    <source>
        <dbReference type="ARBA" id="ARBA00012018"/>
    </source>
</evidence>
<dbReference type="NCBIfam" id="TIGR03396">
    <property type="entry name" value="PC_PLC"/>
    <property type="match status" value="1"/>
</dbReference>
<evidence type="ECO:0000256" key="7">
    <source>
        <dbReference type="ARBA" id="ARBA00048421"/>
    </source>
</evidence>
<comment type="catalytic activity">
    <reaction evidence="7">
        <text>a 1,2-diacyl-sn-glycero-3-phosphocholine + H2O = phosphocholine + a 1,2-diacyl-sn-glycerol + H(+)</text>
        <dbReference type="Rhea" id="RHEA:10604"/>
        <dbReference type="ChEBI" id="CHEBI:15377"/>
        <dbReference type="ChEBI" id="CHEBI:15378"/>
        <dbReference type="ChEBI" id="CHEBI:17815"/>
        <dbReference type="ChEBI" id="CHEBI:57643"/>
        <dbReference type="ChEBI" id="CHEBI:295975"/>
        <dbReference type="EC" id="3.1.4.3"/>
    </reaction>
    <physiologicalReaction direction="left-to-right" evidence="7">
        <dbReference type="Rhea" id="RHEA:10605"/>
    </physiologicalReaction>
</comment>
<evidence type="ECO:0000313" key="9">
    <source>
        <dbReference type="EMBL" id="MFC4332980.1"/>
    </source>
</evidence>
<dbReference type="EMBL" id="JBHSDP010000029">
    <property type="protein sequence ID" value="MFC4332980.1"/>
    <property type="molecule type" value="Genomic_DNA"/>
</dbReference>
<accession>A0ABV8TQP7</accession>
<keyword evidence="5" id="KW-0378">Hydrolase</keyword>
<dbReference type="EC" id="3.1.4.3" evidence="3"/>
<dbReference type="InterPro" id="IPR017850">
    <property type="entry name" value="Alkaline_phosphatase_core_sf"/>
</dbReference>
<evidence type="ECO:0000259" key="8">
    <source>
        <dbReference type="Pfam" id="PF05506"/>
    </source>
</evidence>
<evidence type="ECO:0000256" key="4">
    <source>
        <dbReference type="ARBA" id="ARBA00022512"/>
    </source>
</evidence>
<keyword evidence="4" id="KW-0134">Cell wall</keyword>
<dbReference type="InterPro" id="IPR008475">
    <property type="entry name" value="PLipase_C_C"/>
</dbReference>
<protein>
    <recommendedName>
        <fullName evidence="3">phospholipase C</fullName>
        <ecNumber evidence="3">3.1.4.3</ecNumber>
    </recommendedName>
</protein>
<sequence>MRPISRRGFVGFGATVAAGVALGAGQRPAYAAGRAATGTVKDVRHVVILMQENRSFDHYFGRLKGVRGFDDRSGVPLPGDRSVFEQPNGTGRQYPWKLSATPAAGGKDGETLAQCSGDLPHSWTSQHAAWNKGRMDNWVAGVGNVRSLGYLDRTDIPFHHALADAYTVCDAYFSSALSATGPNRTYLWSGKVDAASYDGGDETGLTWQNYAEALQAAGVSWKVYQNAQDNYGDNGCAYFKKFTDAPATDPLHVRGMSSVPRVTGSTPDDIAAAIKADVLAGTLPQVSWVVPNQAFSEHPYSTPGDGAHFVHLVHQALAADPDVFDSTVLFLNYDENDGFFDHVPPPSPPAGTPGEFLNGVPYGLGFRVPMIVVSPWTRGGWVSSEVFDHTSVLRFLETWTAALGTPAKCPNISDWRRTVCGDLTGVFDFAHPVTGPVSLPATSVIGYATCGPLPNPVPTTNARPAQEPGTRPARALPYQPNGYLDRFEYLANGQIYAWCVMANQGAPATRAAHFSLQPVAYRESTPWQYTVGAGGTASDFFNIGPAYGDGKYDIVMLGPNRFQRRFRGNATTAGRQAEVRTRYAVEPGTGKLAIWFAMANSGSAPVTFTITSDHYRGDGPWRYRVAAGATTEDFFNAVAFQNGWYDFTVTVDSDSAWSRRFTGHLETGAPSVSG</sequence>
<evidence type="ECO:0000256" key="2">
    <source>
        <dbReference type="ARBA" id="ARBA00009717"/>
    </source>
</evidence>
<feature type="domain" description="Bacterial phospholipase C C-terminal" evidence="8">
    <location>
        <begin position="472"/>
        <end position="569"/>
    </location>
</feature>
<keyword evidence="10" id="KW-1185">Reference proteome</keyword>
<dbReference type="Proteomes" id="UP001595824">
    <property type="component" value="Unassembled WGS sequence"/>
</dbReference>
<dbReference type="PANTHER" id="PTHR31956:SF1">
    <property type="entry name" value="NON-SPECIFIC PHOSPHOLIPASE C1"/>
    <property type="match status" value="1"/>
</dbReference>
<organism evidence="9 10">
    <name type="scientific">Streptomyces andamanensis</name>
    <dbReference type="NCBI Taxonomy" id="1565035"/>
    <lineage>
        <taxon>Bacteria</taxon>
        <taxon>Bacillati</taxon>
        <taxon>Actinomycetota</taxon>
        <taxon>Actinomycetes</taxon>
        <taxon>Kitasatosporales</taxon>
        <taxon>Streptomycetaceae</taxon>
        <taxon>Streptomyces</taxon>
    </lineage>
</organism>
<dbReference type="InterPro" id="IPR007312">
    <property type="entry name" value="Phosphoesterase"/>
</dbReference>
<name>A0ABV8TQP7_9ACTN</name>
<evidence type="ECO:0000313" key="10">
    <source>
        <dbReference type="Proteomes" id="UP001595824"/>
    </source>
</evidence>
<keyword evidence="6" id="KW-0843">Virulence</keyword>